<evidence type="ECO:0000259" key="2">
    <source>
        <dbReference type="Pfam" id="PF04471"/>
    </source>
</evidence>
<keyword evidence="4" id="KW-1185">Reference proteome</keyword>
<proteinExistence type="predicted"/>
<dbReference type="OrthoDB" id="16938at2759"/>
<evidence type="ECO:0000313" key="3">
    <source>
        <dbReference type="EMBL" id="EGG16371.1"/>
    </source>
</evidence>
<dbReference type="RefSeq" id="XP_004354755.1">
    <property type="nucleotide sequence ID" value="XM_004354703.1"/>
</dbReference>
<keyword evidence="1" id="KW-0472">Membrane</keyword>
<dbReference type="GO" id="GO:0003677">
    <property type="term" value="F:DNA binding"/>
    <property type="evidence" value="ECO:0007669"/>
    <property type="project" value="InterPro"/>
</dbReference>
<dbReference type="SUPFAM" id="SSF52980">
    <property type="entry name" value="Restriction endonuclease-like"/>
    <property type="match status" value="1"/>
</dbReference>
<organism evidence="3 4">
    <name type="scientific">Cavenderia fasciculata</name>
    <name type="common">Slime mold</name>
    <name type="synonym">Dictyostelium fasciculatum</name>
    <dbReference type="NCBI Taxonomy" id="261658"/>
    <lineage>
        <taxon>Eukaryota</taxon>
        <taxon>Amoebozoa</taxon>
        <taxon>Evosea</taxon>
        <taxon>Eumycetozoa</taxon>
        <taxon>Dictyostelia</taxon>
        <taxon>Acytosteliales</taxon>
        <taxon>Cavenderiaceae</taxon>
        <taxon>Cavenderia</taxon>
    </lineage>
</organism>
<dbReference type="EMBL" id="GL883024">
    <property type="protein sequence ID" value="EGG16371.1"/>
    <property type="molecule type" value="Genomic_DNA"/>
</dbReference>
<keyword evidence="1 3" id="KW-0812">Transmembrane</keyword>
<dbReference type="Proteomes" id="UP000007797">
    <property type="component" value="Unassembled WGS sequence"/>
</dbReference>
<evidence type="ECO:0000256" key="1">
    <source>
        <dbReference type="SAM" id="Phobius"/>
    </source>
</evidence>
<evidence type="ECO:0000313" key="4">
    <source>
        <dbReference type="Proteomes" id="UP000007797"/>
    </source>
</evidence>
<sequence length="169" mass="19441">MVAFKNVEKIFRLIRGTTRGMDEHMMGNKMKEKGMRFEERVATMLSNRLEANIKRNVTLIDKRGNRSEIDIVYGIFFKTYVECKDYSVPVPLKDVAKFKEVLRLNNIGIGRGLFIASGDYVPRAKFVDIKLLDGDQLRRQEILAPFIGIIKFASYLSLTLSGYLFMIFG</sequence>
<dbReference type="Pfam" id="PF04471">
    <property type="entry name" value="Mrr_cat"/>
    <property type="match status" value="1"/>
</dbReference>
<dbReference type="AlphaFoldDB" id="F4Q7I9"/>
<dbReference type="InterPro" id="IPR011335">
    <property type="entry name" value="Restrct_endonuc-II-like"/>
</dbReference>
<reference evidence="4" key="1">
    <citation type="journal article" date="2011" name="Genome Res.">
        <title>Phylogeny-wide analysis of social amoeba genomes highlights ancient origins for complex intercellular communication.</title>
        <authorList>
            <person name="Heidel A.J."/>
            <person name="Lawal H.M."/>
            <person name="Felder M."/>
            <person name="Schilde C."/>
            <person name="Helps N.R."/>
            <person name="Tunggal B."/>
            <person name="Rivero F."/>
            <person name="John U."/>
            <person name="Schleicher M."/>
            <person name="Eichinger L."/>
            <person name="Platzer M."/>
            <person name="Noegel A.A."/>
            <person name="Schaap P."/>
            <person name="Gloeckner G."/>
        </authorList>
    </citation>
    <scope>NUCLEOTIDE SEQUENCE [LARGE SCALE GENOMIC DNA]</scope>
    <source>
        <strain evidence="4">SH3</strain>
    </source>
</reference>
<protein>
    <submittedName>
        <fullName evidence="3">Transmembrane protein</fullName>
    </submittedName>
</protein>
<dbReference type="GO" id="GO:0004519">
    <property type="term" value="F:endonuclease activity"/>
    <property type="evidence" value="ECO:0007669"/>
    <property type="project" value="InterPro"/>
</dbReference>
<keyword evidence="1" id="KW-1133">Transmembrane helix</keyword>
<dbReference type="KEGG" id="dfa:DFA_09402"/>
<feature type="transmembrane region" description="Helical" evidence="1">
    <location>
        <begin position="142"/>
        <end position="168"/>
    </location>
</feature>
<dbReference type="GO" id="GO:0009307">
    <property type="term" value="P:DNA restriction-modification system"/>
    <property type="evidence" value="ECO:0007669"/>
    <property type="project" value="InterPro"/>
</dbReference>
<dbReference type="GeneID" id="14868317"/>
<dbReference type="GO" id="GO:0006281">
    <property type="term" value="P:DNA repair"/>
    <property type="evidence" value="ECO:0007669"/>
    <property type="project" value="UniProtKB-ARBA"/>
</dbReference>
<name>F4Q7I9_CACFS</name>
<dbReference type="InterPro" id="IPR007560">
    <property type="entry name" value="Restrct_endonuc_IV_Mrr"/>
</dbReference>
<dbReference type="OMA" id="KTYVECK"/>
<gene>
    <name evidence="3" type="ORF">DFA_09402</name>
</gene>
<feature type="domain" description="Restriction endonuclease type IV Mrr" evidence="2">
    <location>
        <begin position="34"/>
        <end position="138"/>
    </location>
</feature>
<accession>F4Q7I9</accession>